<dbReference type="GO" id="GO:0032040">
    <property type="term" value="C:small-subunit processome"/>
    <property type="evidence" value="ECO:0007669"/>
    <property type="project" value="TreeGrafter"/>
</dbReference>
<name>D8M6D5_BLAHO</name>
<evidence type="ECO:0000313" key="6">
    <source>
        <dbReference type="Proteomes" id="UP000008312"/>
    </source>
</evidence>
<evidence type="ECO:0000313" key="5">
    <source>
        <dbReference type="EMBL" id="CBK23688.2"/>
    </source>
</evidence>
<evidence type="ECO:0000256" key="1">
    <source>
        <dbReference type="ARBA" id="ARBA00007820"/>
    </source>
</evidence>
<organism evidence="5">
    <name type="scientific">Blastocystis hominis</name>
    <dbReference type="NCBI Taxonomy" id="12968"/>
    <lineage>
        <taxon>Eukaryota</taxon>
        <taxon>Sar</taxon>
        <taxon>Stramenopiles</taxon>
        <taxon>Bigyra</taxon>
        <taxon>Opalozoa</taxon>
        <taxon>Opalinata</taxon>
        <taxon>Blastocystidae</taxon>
        <taxon>Blastocystis</taxon>
    </lineage>
</organism>
<sequence length="208" mass="23479">MESKLKLKNKYIYISNSSKNKMEMIAKPEGTKADDFEIAVANEIAEIAKKTKDLAQPLKSFKMAAAKEVSVAGDRKAIVVFVPYKLFKNFRLIQSRLTAELEKKFEGRPVVFVAQRTVLTKDYKRSHKFGGVRPHNHTVSAVQDAIIDDLVYPCECVGKHTSINGRSGKVIRVFLGPQGQQEVENKLDALSTIYKKLTNKNIVFEFKN</sequence>
<keyword evidence="6" id="KW-1185">Reference proteome</keyword>
<dbReference type="GO" id="GO:0006412">
    <property type="term" value="P:translation"/>
    <property type="evidence" value="ECO:0007669"/>
    <property type="project" value="InterPro"/>
</dbReference>
<dbReference type="OMA" id="SGQNKIH"/>
<dbReference type="InterPro" id="IPR000554">
    <property type="entry name" value="Ribosomal_eS7"/>
</dbReference>
<accession>D8M6D5</accession>
<dbReference type="GO" id="GO:0006364">
    <property type="term" value="P:rRNA processing"/>
    <property type="evidence" value="ECO:0007669"/>
    <property type="project" value="TreeGrafter"/>
</dbReference>
<dbReference type="InParanoid" id="D8M6D5"/>
<dbReference type="AlphaFoldDB" id="D8M6D5"/>
<dbReference type="GeneID" id="24920613"/>
<dbReference type="GO" id="GO:0022627">
    <property type="term" value="C:cytosolic small ribosomal subunit"/>
    <property type="evidence" value="ECO:0007669"/>
    <property type="project" value="TreeGrafter"/>
</dbReference>
<dbReference type="Proteomes" id="UP000008312">
    <property type="component" value="Unassembled WGS sequence"/>
</dbReference>
<dbReference type="GO" id="GO:0030686">
    <property type="term" value="C:90S preribosome"/>
    <property type="evidence" value="ECO:0007669"/>
    <property type="project" value="TreeGrafter"/>
</dbReference>
<dbReference type="RefSeq" id="XP_012897736.1">
    <property type="nucleotide sequence ID" value="XM_013042282.1"/>
</dbReference>
<dbReference type="PANTHER" id="PTHR11278">
    <property type="entry name" value="40S RIBOSOMAL PROTEIN S7"/>
    <property type="match status" value="1"/>
</dbReference>
<evidence type="ECO:0000256" key="3">
    <source>
        <dbReference type="ARBA" id="ARBA00023274"/>
    </source>
</evidence>
<reference evidence="5" key="1">
    <citation type="submission" date="2010-02" db="EMBL/GenBank/DDBJ databases">
        <title>Sequencing and annotation of the Blastocystis hominis genome.</title>
        <authorList>
            <person name="Wincker P."/>
        </authorList>
    </citation>
    <scope>NUCLEOTIDE SEQUENCE</scope>
    <source>
        <strain evidence="5">Singapore isolate B</strain>
    </source>
</reference>
<dbReference type="PANTHER" id="PTHR11278:SF0">
    <property type="entry name" value="SMALL RIBOSOMAL SUBUNIT PROTEIN ES7"/>
    <property type="match status" value="1"/>
</dbReference>
<dbReference type="Pfam" id="PF01251">
    <property type="entry name" value="Ribosomal_S7e"/>
    <property type="match status" value="1"/>
</dbReference>
<proteinExistence type="inferred from homology"/>
<comment type="similarity">
    <text evidence="1 4">Belongs to the eukaryotic ribosomal protein eS7 family.</text>
</comment>
<keyword evidence="3 4" id="KW-0687">Ribonucleoprotein</keyword>
<evidence type="ECO:0000256" key="2">
    <source>
        <dbReference type="ARBA" id="ARBA00022980"/>
    </source>
</evidence>
<keyword evidence="2 4" id="KW-0689">Ribosomal protein</keyword>
<dbReference type="OrthoDB" id="1724687at2759"/>
<gene>
    <name evidence="5" type="ORF">GSBLH_T00003518001</name>
</gene>
<protein>
    <recommendedName>
        <fullName evidence="4">40S ribosomal protein S7</fullName>
    </recommendedName>
</protein>
<dbReference type="GO" id="GO:0042274">
    <property type="term" value="P:ribosomal small subunit biogenesis"/>
    <property type="evidence" value="ECO:0007669"/>
    <property type="project" value="TreeGrafter"/>
</dbReference>
<evidence type="ECO:0000256" key="4">
    <source>
        <dbReference type="RuleBase" id="RU364105"/>
    </source>
</evidence>
<dbReference type="FunCoup" id="D8M6D5">
    <property type="interactions" value="582"/>
</dbReference>
<dbReference type="EMBL" id="FN668661">
    <property type="protein sequence ID" value="CBK23688.2"/>
    <property type="molecule type" value="Genomic_DNA"/>
</dbReference>
<dbReference type="GO" id="GO:0003735">
    <property type="term" value="F:structural constituent of ribosome"/>
    <property type="evidence" value="ECO:0007669"/>
    <property type="project" value="InterPro"/>
</dbReference>